<keyword evidence="2" id="KW-1185">Reference proteome</keyword>
<proteinExistence type="predicted"/>
<evidence type="ECO:0008006" key="3">
    <source>
        <dbReference type="Google" id="ProtNLM"/>
    </source>
</evidence>
<evidence type="ECO:0000313" key="1">
    <source>
        <dbReference type="EMBL" id="PIL19454.1"/>
    </source>
</evidence>
<dbReference type="AlphaFoldDB" id="A0A2G8RD03"/>
<dbReference type="Proteomes" id="UP000231259">
    <property type="component" value="Unassembled WGS sequence"/>
</dbReference>
<dbReference type="EMBL" id="AWWI01000100">
    <property type="protein sequence ID" value="PIL19454.1"/>
    <property type="molecule type" value="Genomic_DNA"/>
</dbReference>
<reference evidence="1" key="1">
    <citation type="submission" date="2013-09" db="EMBL/GenBank/DDBJ databases">
        <title>Genome sequencing of Phaeobacter antarcticus sp. nov. SM1211.</title>
        <authorList>
            <person name="Zhang X.-Y."/>
            <person name="Liu C."/>
            <person name="Chen X.-L."/>
            <person name="Xie B.-B."/>
            <person name="Qin Q.-L."/>
            <person name="Rong J.-C."/>
            <person name="Zhang Y.-Z."/>
        </authorList>
    </citation>
    <scope>NUCLEOTIDE SEQUENCE [LARGE SCALE GENOMIC DNA]</scope>
    <source>
        <strain evidence="1">SM1211</strain>
    </source>
</reference>
<dbReference type="OrthoDB" id="8094158at2"/>
<organism evidence="1 2">
    <name type="scientific">Puniceibacterium antarcticum</name>
    <dbReference type="NCBI Taxonomy" id="1206336"/>
    <lineage>
        <taxon>Bacteria</taxon>
        <taxon>Pseudomonadati</taxon>
        <taxon>Pseudomonadota</taxon>
        <taxon>Alphaproteobacteria</taxon>
        <taxon>Rhodobacterales</taxon>
        <taxon>Paracoccaceae</taxon>
        <taxon>Puniceibacterium</taxon>
    </lineage>
</organism>
<accession>A0A2G8RD03</accession>
<dbReference type="InterPro" id="IPR036388">
    <property type="entry name" value="WH-like_DNA-bd_sf"/>
</dbReference>
<sequence length="115" mass="13017">MTTFRNDTARLKFRTVNAIIQRFREQDPDAPIQQALIFCWVALNEGRSQRDMRDALGIASSTSSRNLAALSSVHRLGKPGLGLIEWIESGEDRRVKMLQLSQKGRTLVHRLLGDL</sequence>
<name>A0A2G8RD03_9RHOB</name>
<protein>
    <recommendedName>
        <fullName evidence="3">HTH marR-type domain-containing protein</fullName>
    </recommendedName>
</protein>
<dbReference type="Gene3D" id="1.10.10.10">
    <property type="entry name" value="Winged helix-like DNA-binding domain superfamily/Winged helix DNA-binding domain"/>
    <property type="match status" value="1"/>
</dbReference>
<dbReference type="InterPro" id="IPR036390">
    <property type="entry name" value="WH_DNA-bd_sf"/>
</dbReference>
<comment type="caution">
    <text evidence="1">The sequence shown here is derived from an EMBL/GenBank/DDBJ whole genome shotgun (WGS) entry which is preliminary data.</text>
</comment>
<gene>
    <name evidence="1" type="ORF">P775_15045</name>
</gene>
<evidence type="ECO:0000313" key="2">
    <source>
        <dbReference type="Proteomes" id="UP000231259"/>
    </source>
</evidence>
<dbReference type="SUPFAM" id="SSF46785">
    <property type="entry name" value="Winged helix' DNA-binding domain"/>
    <property type="match status" value="1"/>
</dbReference>
<dbReference type="RefSeq" id="WP_099911621.1">
    <property type="nucleotide sequence ID" value="NZ_AWWI01000100.1"/>
</dbReference>